<evidence type="ECO:0000256" key="1">
    <source>
        <dbReference type="ARBA" id="ARBA00004651"/>
    </source>
</evidence>
<gene>
    <name evidence="12" type="ORF">EV209_1891</name>
</gene>
<keyword evidence="3" id="KW-1003">Cell membrane</keyword>
<dbReference type="PANTHER" id="PTHR43394:SF1">
    <property type="entry name" value="ATP-BINDING CASSETTE SUB-FAMILY B MEMBER 10, MITOCHONDRIAL"/>
    <property type="match status" value="1"/>
</dbReference>
<feature type="domain" description="ABC transporter" evidence="10">
    <location>
        <begin position="341"/>
        <end position="564"/>
    </location>
</feature>
<dbReference type="AlphaFoldDB" id="A0A4Q7PJW7"/>
<dbReference type="InterPro" id="IPR027417">
    <property type="entry name" value="P-loop_NTPase"/>
</dbReference>
<dbReference type="InterPro" id="IPR003439">
    <property type="entry name" value="ABC_transporter-like_ATP-bd"/>
</dbReference>
<dbReference type="GO" id="GO:0016887">
    <property type="term" value="F:ATP hydrolysis activity"/>
    <property type="evidence" value="ECO:0007669"/>
    <property type="project" value="InterPro"/>
</dbReference>
<feature type="transmembrane region" description="Helical" evidence="9">
    <location>
        <begin position="278"/>
        <end position="295"/>
    </location>
</feature>
<dbReference type="FunFam" id="3.40.50.300:FF:000221">
    <property type="entry name" value="Multidrug ABC transporter ATP-binding protein"/>
    <property type="match status" value="1"/>
</dbReference>
<accession>A0A4Q7PJW7</accession>
<evidence type="ECO:0000256" key="7">
    <source>
        <dbReference type="ARBA" id="ARBA00022989"/>
    </source>
</evidence>
<name>A0A4Q7PJW7_9FIRM</name>
<dbReference type="InterPro" id="IPR039421">
    <property type="entry name" value="Type_1_exporter"/>
</dbReference>
<keyword evidence="4 9" id="KW-0812">Transmembrane</keyword>
<dbReference type="GO" id="GO:0015421">
    <property type="term" value="F:ABC-type oligopeptide transporter activity"/>
    <property type="evidence" value="ECO:0007669"/>
    <property type="project" value="TreeGrafter"/>
</dbReference>
<dbReference type="OrthoDB" id="9762778at2"/>
<evidence type="ECO:0000313" key="12">
    <source>
        <dbReference type="EMBL" id="RZT00568.1"/>
    </source>
</evidence>
<feature type="transmembrane region" description="Helical" evidence="9">
    <location>
        <begin position="254"/>
        <end position="272"/>
    </location>
</feature>
<dbReference type="PROSITE" id="PS50893">
    <property type="entry name" value="ABC_TRANSPORTER_2"/>
    <property type="match status" value="1"/>
</dbReference>
<dbReference type="SUPFAM" id="SSF52540">
    <property type="entry name" value="P-loop containing nucleoside triphosphate hydrolases"/>
    <property type="match status" value="1"/>
</dbReference>
<keyword evidence="13" id="KW-1185">Reference proteome</keyword>
<dbReference type="InterPro" id="IPR011527">
    <property type="entry name" value="ABC1_TM_dom"/>
</dbReference>
<keyword evidence="7 9" id="KW-1133">Transmembrane helix</keyword>
<evidence type="ECO:0000256" key="8">
    <source>
        <dbReference type="ARBA" id="ARBA00023136"/>
    </source>
</evidence>
<proteinExistence type="predicted"/>
<comment type="subcellular location">
    <subcellularLocation>
        <location evidence="1">Cell membrane</location>
        <topology evidence="1">Multi-pass membrane protein</topology>
    </subcellularLocation>
</comment>
<protein>
    <submittedName>
        <fullName evidence="12">ATP-binding cassette subfamily B protein</fullName>
    </submittedName>
</protein>
<keyword evidence="8 9" id="KW-0472">Membrane</keyword>
<dbReference type="InterPro" id="IPR003593">
    <property type="entry name" value="AAA+_ATPase"/>
</dbReference>
<dbReference type="InterPro" id="IPR036640">
    <property type="entry name" value="ABC1_TM_sf"/>
</dbReference>
<dbReference type="PROSITE" id="PS50929">
    <property type="entry name" value="ABC_TM1F"/>
    <property type="match status" value="1"/>
</dbReference>
<dbReference type="GO" id="GO:0005524">
    <property type="term" value="F:ATP binding"/>
    <property type="evidence" value="ECO:0007669"/>
    <property type="project" value="UniProtKB-KW"/>
</dbReference>
<dbReference type="PROSITE" id="PS00211">
    <property type="entry name" value="ABC_TRANSPORTER_1"/>
    <property type="match status" value="1"/>
</dbReference>
<dbReference type="Pfam" id="PF00664">
    <property type="entry name" value="ABC_membrane"/>
    <property type="match status" value="1"/>
</dbReference>
<feature type="transmembrane region" description="Helical" evidence="9">
    <location>
        <begin position="61"/>
        <end position="82"/>
    </location>
</feature>
<evidence type="ECO:0000256" key="3">
    <source>
        <dbReference type="ARBA" id="ARBA00022475"/>
    </source>
</evidence>
<evidence type="ECO:0000256" key="6">
    <source>
        <dbReference type="ARBA" id="ARBA00022840"/>
    </source>
</evidence>
<keyword evidence="5" id="KW-0547">Nucleotide-binding</keyword>
<comment type="caution">
    <text evidence="12">The sequence shown here is derived from an EMBL/GenBank/DDBJ whole genome shotgun (WGS) entry which is preliminary data.</text>
</comment>
<evidence type="ECO:0000256" key="4">
    <source>
        <dbReference type="ARBA" id="ARBA00022692"/>
    </source>
</evidence>
<evidence type="ECO:0000256" key="9">
    <source>
        <dbReference type="SAM" id="Phobius"/>
    </source>
</evidence>
<evidence type="ECO:0000256" key="5">
    <source>
        <dbReference type="ARBA" id="ARBA00022741"/>
    </source>
</evidence>
<dbReference type="CDD" id="cd18549">
    <property type="entry name" value="ABC_6TM_YwjA_like"/>
    <property type="match status" value="1"/>
</dbReference>
<dbReference type="Proteomes" id="UP000292927">
    <property type="component" value="Unassembled WGS sequence"/>
</dbReference>
<evidence type="ECO:0000259" key="11">
    <source>
        <dbReference type="PROSITE" id="PS50929"/>
    </source>
</evidence>
<dbReference type="EMBL" id="SGXF01000003">
    <property type="protein sequence ID" value="RZT00568.1"/>
    <property type="molecule type" value="Genomic_DNA"/>
</dbReference>
<organism evidence="12 13">
    <name type="scientific">Cuneatibacter caecimuris</name>
    <dbReference type="NCBI Taxonomy" id="1796618"/>
    <lineage>
        <taxon>Bacteria</taxon>
        <taxon>Bacillati</taxon>
        <taxon>Bacillota</taxon>
        <taxon>Clostridia</taxon>
        <taxon>Lachnospirales</taxon>
        <taxon>Lachnospiraceae</taxon>
        <taxon>Cuneatibacter</taxon>
    </lineage>
</organism>
<dbReference type="SMART" id="SM00382">
    <property type="entry name" value="AAA"/>
    <property type="match status" value="1"/>
</dbReference>
<evidence type="ECO:0000313" key="13">
    <source>
        <dbReference type="Proteomes" id="UP000292927"/>
    </source>
</evidence>
<dbReference type="GO" id="GO:0005886">
    <property type="term" value="C:plasma membrane"/>
    <property type="evidence" value="ECO:0007669"/>
    <property type="project" value="UniProtKB-SubCell"/>
</dbReference>
<feature type="transmembrane region" description="Helical" evidence="9">
    <location>
        <begin position="20"/>
        <end position="40"/>
    </location>
</feature>
<evidence type="ECO:0000256" key="2">
    <source>
        <dbReference type="ARBA" id="ARBA00022448"/>
    </source>
</evidence>
<dbReference type="SUPFAM" id="SSF90123">
    <property type="entry name" value="ABC transporter transmembrane region"/>
    <property type="match status" value="1"/>
</dbReference>
<feature type="domain" description="ABC transmembrane type-1" evidence="11">
    <location>
        <begin position="23"/>
        <end position="307"/>
    </location>
</feature>
<keyword evidence="6 12" id="KW-0067">ATP-binding</keyword>
<reference evidence="12 13" key="1">
    <citation type="submission" date="2019-02" db="EMBL/GenBank/DDBJ databases">
        <title>Genomic Encyclopedia of Type Strains, Phase IV (KMG-IV): sequencing the most valuable type-strain genomes for metagenomic binning, comparative biology and taxonomic classification.</title>
        <authorList>
            <person name="Goeker M."/>
        </authorList>
    </citation>
    <scope>NUCLEOTIDE SEQUENCE [LARGE SCALE GENOMIC DNA]</scope>
    <source>
        <strain evidence="12 13">DSM 29486</strain>
    </source>
</reference>
<keyword evidence="2" id="KW-0813">Transport</keyword>
<sequence length="564" mass="63256">MKSQSRLKEFCKLYLPCRFRFSLILLCSFAASLFTLLIPLCVSKITNIVIDMDSSEALSKLLPVCGVMLALAVLEMLFNYFYDFYGHKLGAEMENALRQKLFAHLTRLSSSEYDEFRVGQLMSSLTNDLLDLTELFHHGPEDYVTSIVKFIGTGIILVSVCGPLSLIAFLCIPVMALYTLYFSHKVRIISRKNRQDISDINAQAEDLLSGIRVVQAYGQEAQAERRFAAAGKRFFHSRTGIYFIESVEYQGVQFLLQLMTILVVGCCAVLISKGSIPVSVLVAFLMYVGYLTEPIRRIAGMTNQYQQGMAGFERVMHFMEMEPEIRDAADAESFLECRGEIRMEHVSFSYRQETGEVLHDISFTIPAGGYAAVTGESGVGKSTLCRLIPRFYEPDSGNIYIDGKNIRSLKLADLRSQIAYVQQDAYLFDGTIEENIRFGREDAAEEEIRQAARYAMADDFIMALPDGYQSLTGPKGVRLSGGQKQRICLARAFLKNAPILILDEATSALDSRTEAQVIAAMEAQRKGKTTLVIAHRLSTVEHAQQLLHFEDGRITGPDKAYRRN</sequence>
<dbReference type="InterPro" id="IPR017871">
    <property type="entry name" value="ABC_transporter-like_CS"/>
</dbReference>
<evidence type="ECO:0000259" key="10">
    <source>
        <dbReference type="PROSITE" id="PS50893"/>
    </source>
</evidence>
<feature type="transmembrane region" description="Helical" evidence="9">
    <location>
        <begin position="150"/>
        <end position="182"/>
    </location>
</feature>
<dbReference type="Gene3D" id="1.20.1560.10">
    <property type="entry name" value="ABC transporter type 1, transmembrane domain"/>
    <property type="match status" value="1"/>
</dbReference>
<dbReference type="PANTHER" id="PTHR43394">
    <property type="entry name" value="ATP-DEPENDENT PERMEASE MDL1, MITOCHONDRIAL"/>
    <property type="match status" value="1"/>
</dbReference>
<dbReference type="Gene3D" id="3.40.50.300">
    <property type="entry name" value="P-loop containing nucleotide triphosphate hydrolases"/>
    <property type="match status" value="1"/>
</dbReference>
<dbReference type="Pfam" id="PF00005">
    <property type="entry name" value="ABC_tran"/>
    <property type="match status" value="1"/>
</dbReference>
<dbReference type="RefSeq" id="WP_130435176.1">
    <property type="nucleotide sequence ID" value="NZ_SGXF01000003.1"/>
</dbReference>